<dbReference type="Proteomes" id="UP001235939">
    <property type="component" value="Chromosome X"/>
</dbReference>
<dbReference type="InterPro" id="IPR041588">
    <property type="entry name" value="Integrase_H2C2"/>
</dbReference>
<feature type="domain" description="Integrase catalytic" evidence="9">
    <location>
        <begin position="1049"/>
        <end position="1237"/>
    </location>
</feature>
<dbReference type="Gene3D" id="1.10.340.70">
    <property type="match status" value="1"/>
</dbReference>
<keyword evidence="2" id="KW-0548">Nucleotidyltransferase</keyword>
<evidence type="ECO:0000313" key="10">
    <source>
        <dbReference type="EMBL" id="UYV84407.1"/>
    </source>
</evidence>
<dbReference type="Pfam" id="PF03564">
    <property type="entry name" value="DUF1759"/>
    <property type="match status" value="1"/>
</dbReference>
<dbReference type="Pfam" id="PF05380">
    <property type="entry name" value="Peptidase_A17"/>
    <property type="match status" value="1"/>
</dbReference>
<evidence type="ECO:0000256" key="5">
    <source>
        <dbReference type="ARBA" id="ARBA00022801"/>
    </source>
</evidence>
<evidence type="ECO:0000256" key="6">
    <source>
        <dbReference type="ARBA" id="ARBA00022918"/>
    </source>
</evidence>
<dbReference type="PROSITE" id="PS50994">
    <property type="entry name" value="INTEGRASE"/>
    <property type="match status" value="1"/>
</dbReference>
<dbReference type="InterPro" id="IPR001969">
    <property type="entry name" value="Aspartic_peptidase_AS"/>
</dbReference>
<evidence type="ECO:0000259" key="9">
    <source>
        <dbReference type="PROSITE" id="PS50994"/>
    </source>
</evidence>
<organism evidence="10 11">
    <name type="scientific">Cordylochernes scorpioides</name>
    <dbReference type="NCBI Taxonomy" id="51811"/>
    <lineage>
        <taxon>Eukaryota</taxon>
        <taxon>Metazoa</taxon>
        <taxon>Ecdysozoa</taxon>
        <taxon>Arthropoda</taxon>
        <taxon>Chelicerata</taxon>
        <taxon>Arachnida</taxon>
        <taxon>Pseudoscorpiones</taxon>
        <taxon>Cheliferoidea</taxon>
        <taxon>Chernetidae</taxon>
        <taxon>Cordylochernes</taxon>
    </lineage>
</organism>
<dbReference type="Gene3D" id="3.30.420.10">
    <property type="entry name" value="Ribonuclease H-like superfamily/Ribonuclease H"/>
    <property type="match status" value="1"/>
</dbReference>
<dbReference type="InterPro" id="IPR036397">
    <property type="entry name" value="RNaseH_sf"/>
</dbReference>
<dbReference type="InterPro" id="IPR005312">
    <property type="entry name" value="DUF1759"/>
</dbReference>
<evidence type="ECO:0000256" key="7">
    <source>
        <dbReference type="SAM" id="Coils"/>
    </source>
</evidence>
<evidence type="ECO:0000256" key="4">
    <source>
        <dbReference type="ARBA" id="ARBA00022759"/>
    </source>
</evidence>
<evidence type="ECO:0000256" key="2">
    <source>
        <dbReference type="ARBA" id="ARBA00022695"/>
    </source>
</evidence>
<dbReference type="PANTHER" id="PTHR47331">
    <property type="entry name" value="PHD-TYPE DOMAIN-CONTAINING PROTEIN"/>
    <property type="match status" value="1"/>
</dbReference>
<keyword evidence="1" id="KW-0808">Transferase</keyword>
<reference evidence="10 11" key="1">
    <citation type="submission" date="2022-03" db="EMBL/GenBank/DDBJ databases">
        <title>A chromosomal length assembly of Cordylochernes scorpioides.</title>
        <authorList>
            <person name="Zeh D."/>
            <person name="Zeh J."/>
        </authorList>
    </citation>
    <scope>NUCLEOTIDE SEQUENCE [LARGE SCALE GENOMIC DNA]</scope>
    <source>
        <strain evidence="10">IN4F17</strain>
        <tissue evidence="10">Whole Body</tissue>
    </source>
</reference>
<keyword evidence="4" id="KW-0255">Endonuclease</keyword>
<keyword evidence="5" id="KW-0378">Hydrolase</keyword>
<dbReference type="InterPro" id="IPR040676">
    <property type="entry name" value="DUF5641"/>
</dbReference>
<sequence>MAEELILRLKKKRAINRSYLTKTCNKIEGGLDTLIRIDLEELLEQLNESFNELKLVYHEIETLLETNDLERELQGVEEYREKYITWRFRANKKIRQSDFHGENIPNSNSRIDENEMRHYVPSCTTVKLPKLMISKFYGKFSEWLTFWNSYDAAIHQNNSLNPIDKFNYLKSHLGGTALNTVEGFALSADNYEKAIKLLKDRFGREDILISRHMNNLLSMRPLKTSLESLNVSIDVYGQLLCPIIIKLQPADLNLELNKELPTGYVINDLITFLERQLTARERSFRNEIDRGGSSKSPTVQDETLANLSTSPDVLLPTLRVTLKGNRTEKTARAIIDTGSQRSYILHNTAMEMEYEQSRREFFRHSLFGGSSTDVVEHEVYTIHLSDINNSYRCEFEALGQPLICGSIRPVCPISFLEGSEELDVSDLMRDRIEVLIGADIAGRLLTDAQRRISSGLVAIRTKLGWTVMGKIPPTDVRDDTSSLCVTTLLSLDLENLWKLDAIGVSDAEVEKKTQSLQANMEEHFAHTTTRDIEGRYEVALPWVQDKERIHSNRDLGGNQLSSVRRKLEEVEDMNEYGQIFEEWMKQGIIEYAREGKLDGVHYLPHRQVYKRNSQTSRIRPVFNASDRKRGKLSLNDCLDKGPYLIEIIPRLLNKFRKYEVGVSSDIEKAFSQIGIKEEDRDYLRFLWHTEDGRLITFQNVEETEKFVKESTELLSTACFNLRDWETWIQKLTWDEVLPGCLVQRFWKWFSKLKHLPNIEIPRWLCFKDSYVEKTTLHIFCDASQFAYATCIFLRIEKEDRVDIQLIQAQTRVAPLKKLTIPRLELLACLIGARLAANVIQDLEFEEILRFYWTDSTNALSESLKETRWWEGPAWLKVSQEEWPKSTIIPDLEIVYSERRKTILNTLCTTRENENLFGRYSHFLKIVRITAWIYRFFNNAKIDRRKIISEDLSTEEITKLFRDYENKTKICRREYFANFRMPILLPSNHFLVSLLIRWNHETHGHAGLQTLLCILRENYWILRSRKTVKKIINQCIRCKRFTTTPATVESTSLPEDRVRDAAVFEIVGVDLTGHLILKNKKKAWIVIFTCAVYRGVHLELVTSLSMEAFLQDFRRFIARRDRPLIVYSDNGTNFKGMANTLKKIDFSRLKCDPTLKNITWKFIPPGAPWWGGWWERLIGMMKQLLFRILGQTSLGYEELSTVMCDVESLMNTRPLTYLTEESEDLAPLTPSLFLHEVREVGVPDLDLIDNQTLSRKYQYIKRVREDLRERFRIEYFGFLRQETRRLKTTIPFKVGDMVLIGQESLKRLHWPLARIIQLYPGKDGLVRVAKVKTSSGDKIRPIQKLYNLEITPEIRCRDPLTERSPTPEVRLTTEEDPLTSQQEQHHIETPNVVSSYGRPIKRHNRLDLLNFSFPCLSRRGANSKALKIIFISEGYQKPKGVERKTRTSKTTKLRSQRLTISQQGRLTVKKDDMTLWNTSEEQPKTAVHEQGQPIKAIFGLLQLMKMSGQVLVELESIENAYSLSEGGLTIGNTLFRGHRRATCTLVRECHQETQQDLLSTPYIYGTRHLAALSSFHLSRGALYPSGEPLDTFHSFRVFTGSEPFCPSSGNSSHRAFSSGAERQPVVSRPMPSSTNTASILAPDKKFQVKTVSSIKPFTPKALQKQLPQTAEDQIENMFGKQQLQVLWETTNTI</sequence>
<dbReference type="InterPro" id="IPR001584">
    <property type="entry name" value="Integrase_cat-core"/>
</dbReference>
<dbReference type="Pfam" id="PF17921">
    <property type="entry name" value="Integrase_H2C2"/>
    <property type="match status" value="1"/>
</dbReference>
<dbReference type="EMBL" id="CP092886">
    <property type="protein sequence ID" value="UYV84407.1"/>
    <property type="molecule type" value="Genomic_DNA"/>
</dbReference>
<dbReference type="SUPFAM" id="SSF56672">
    <property type="entry name" value="DNA/RNA polymerases"/>
    <property type="match status" value="1"/>
</dbReference>
<dbReference type="Pfam" id="PF18701">
    <property type="entry name" value="DUF5641"/>
    <property type="match status" value="1"/>
</dbReference>
<evidence type="ECO:0000256" key="3">
    <source>
        <dbReference type="ARBA" id="ARBA00022722"/>
    </source>
</evidence>
<feature type="compositionally biased region" description="Polar residues" evidence="8">
    <location>
        <begin position="293"/>
        <end position="303"/>
    </location>
</feature>
<name>A0ABY6LWA4_9ARAC</name>
<dbReference type="InterPro" id="IPR008042">
    <property type="entry name" value="Retrotrans_Pao"/>
</dbReference>
<accession>A0ABY6LWA4</accession>
<feature type="region of interest" description="Disordered" evidence="8">
    <location>
        <begin position="1357"/>
        <end position="1385"/>
    </location>
</feature>
<evidence type="ECO:0000256" key="1">
    <source>
        <dbReference type="ARBA" id="ARBA00022679"/>
    </source>
</evidence>
<keyword evidence="6" id="KW-0695">RNA-directed DNA polymerase</keyword>
<keyword evidence="3" id="KW-0540">Nuclease</keyword>
<protein>
    <recommendedName>
        <fullName evidence="9">Integrase catalytic domain-containing protein</fullName>
    </recommendedName>
</protein>
<keyword evidence="11" id="KW-1185">Reference proteome</keyword>
<feature type="coiled-coil region" evidence="7">
    <location>
        <begin position="36"/>
        <end position="63"/>
    </location>
</feature>
<feature type="region of interest" description="Disordered" evidence="8">
    <location>
        <begin position="284"/>
        <end position="303"/>
    </location>
</feature>
<evidence type="ECO:0000256" key="8">
    <source>
        <dbReference type="SAM" id="MobiDB-lite"/>
    </source>
</evidence>
<proteinExistence type="predicted"/>
<dbReference type="InterPro" id="IPR043502">
    <property type="entry name" value="DNA/RNA_pol_sf"/>
</dbReference>
<evidence type="ECO:0000313" key="11">
    <source>
        <dbReference type="Proteomes" id="UP001235939"/>
    </source>
</evidence>
<feature type="region of interest" description="Disordered" evidence="8">
    <location>
        <begin position="1608"/>
        <end position="1635"/>
    </location>
</feature>
<gene>
    <name evidence="10" type="ORF">LAZ67_X002034</name>
</gene>
<dbReference type="SUPFAM" id="SSF53098">
    <property type="entry name" value="Ribonuclease H-like"/>
    <property type="match status" value="1"/>
</dbReference>
<dbReference type="InterPro" id="IPR012337">
    <property type="entry name" value="RNaseH-like_sf"/>
</dbReference>
<dbReference type="PROSITE" id="PS00141">
    <property type="entry name" value="ASP_PROTEASE"/>
    <property type="match status" value="1"/>
</dbReference>
<keyword evidence="7" id="KW-0175">Coiled coil</keyword>